<evidence type="ECO:0000313" key="2">
    <source>
        <dbReference type="Proteomes" id="UP000191285"/>
    </source>
</evidence>
<comment type="caution">
    <text evidence="1">The sequence shown here is derived from an EMBL/GenBank/DDBJ whole genome shotgun (WGS) entry which is preliminary data.</text>
</comment>
<proteinExistence type="predicted"/>
<protein>
    <submittedName>
        <fullName evidence="1">Uncharacterized protein</fullName>
    </submittedName>
</protein>
<dbReference type="AlphaFoldDB" id="A0A1V6TRT9"/>
<name>A0A1V6TRT9_9EURO</name>
<dbReference type="EMBL" id="MLKD01000003">
    <property type="protein sequence ID" value="OQE28273.1"/>
    <property type="molecule type" value="Genomic_DNA"/>
</dbReference>
<accession>A0A1V6TRT9</accession>
<evidence type="ECO:0000313" key="1">
    <source>
        <dbReference type="EMBL" id="OQE28273.1"/>
    </source>
</evidence>
<dbReference type="Proteomes" id="UP000191285">
    <property type="component" value="Unassembled WGS sequence"/>
</dbReference>
<gene>
    <name evidence="1" type="ORF">PENSTE_c003G05757</name>
</gene>
<reference evidence="2" key="1">
    <citation type="journal article" date="2017" name="Nat. Microbiol.">
        <title>Global analysis of biosynthetic gene clusters reveals vast potential of secondary metabolite production in Penicillium species.</title>
        <authorList>
            <person name="Nielsen J.C."/>
            <person name="Grijseels S."/>
            <person name="Prigent S."/>
            <person name="Ji B."/>
            <person name="Dainat J."/>
            <person name="Nielsen K.F."/>
            <person name="Frisvad J.C."/>
            <person name="Workman M."/>
            <person name="Nielsen J."/>
        </authorList>
    </citation>
    <scope>NUCLEOTIDE SEQUENCE [LARGE SCALE GENOMIC DNA]</scope>
    <source>
        <strain evidence="2">IBT 24891</strain>
    </source>
</reference>
<sequence>MAVSVVVKVALKLFLLS</sequence>
<keyword evidence="2" id="KW-1185">Reference proteome</keyword>
<organism evidence="1 2">
    <name type="scientific">Penicillium steckii</name>
    <dbReference type="NCBI Taxonomy" id="303698"/>
    <lineage>
        <taxon>Eukaryota</taxon>
        <taxon>Fungi</taxon>
        <taxon>Dikarya</taxon>
        <taxon>Ascomycota</taxon>
        <taxon>Pezizomycotina</taxon>
        <taxon>Eurotiomycetes</taxon>
        <taxon>Eurotiomycetidae</taxon>
        <taxon>Eurotiales</taxon>
        <taxon>Aspergillaceae</taxon>
        <taxon>Penicillium</taxon>
    </lineage>
</organism>